<dbReference type="CDD" id="cd11304">
    <property type="entry name" value="Cadherin_repeat"/>
    <property type="match status" value="1"/>
</dbReference>
<dbReference type="GO" id="GO:0005509">
    <property type="term" value="F:calcium ion binding"/>
    <property type="evidence" value="ECO:0007669"/>
    <property type="project" value="InterPro"/>
</dbReference>
<feature type="chain" id="PRO_5018773563" description="Cadherin N-terminal domain-containing protein" evidence="4">
    <location>
        <begin position="29"/>
        <end position="107"/>
    </location>
</feature>
<dbReference type="SUPFAM" id="SSF49313">
    <property type="entry name" value="Cadherin-like"/>
    <property type="match status" value="1"/>
</dbReference>
<dbReference type="AlphaFoldDB" id="A0A3Q3VQV3"/>
<evidence type="ECO:0000256" key="3">
    <source>
        <dbReference type="ARBA" id="ARBA00023180"/>
    </source>
</evidence>
<protein>
    <recommendedName>
        <fullName evidence="5">Cadherin N-terminal domain-containing protein</fullName>
    </recommendedName>
</protein>
<dbReference type="Pfam" id="PF08266">
    <property type="entry name" value="Cadherin_2"/>
    <property type="match status" value="1"/>
</dbReference>
<dbReference type="InterPro" id="IPR015919">
    <property type="entry name" value="Cadherin-like_sf"/>
</dbReference>
<dbReference type="GO" id="GO:0005886">
    <property type="term" value="C:plasma membrane"/>
    <property type="evidence" value="ECO:0007669"/>
    <property type="project" value="TreeGrafter"/>
</dbReference>
<evidence type="ECO:0000256" key="1">
    <source>
        <dbReference type="ARBA" id="ARBA00004370"/>
    </source>
</evidence>
<keyword evidence="2" id="KW-0472">Membrane</keyword>
<dbReference type="Ensembl" id="ENSMMOT00000003456.1">
    <property type="protein sequence ID" value="ENSMMOP00000003403.1"/>
    <property type="gene ID" value="ENSMMOG00000002726.1"/>
</dbReference>
<evidence type="ECO:0000313" key="6">
    <source>
        <dbReference type="Ensembl" id="ENSMMOP00000003403.1"/>
    </source>
</evidence>
<proteinExistence type="predicted"/>
<organism evidence="6 7">
    <name type="scientific">Mola mola</name>
    <name type="common">Ocean sunfish</name>
    <name type="synonym">Tetraodon mola</name>
    <dbReference type="NCBI Taxonomy" id="94237"/>
    <lineage>
        <taxon>Eukaryota</taxon>
        <taxon>Metazoa</taxon>
        <taxon>Chordata</taxon>
        <taxon>Craniata</taxon>
        <taxon>Vertebrata</taxon>
        <taxon>Euteleostomi</taxon>
        <taxon>Actinopterygii</taxon>
        <taxon>Neopterygii</taxon>
        <taxon>Teleostei</taxon>
        <taxon>Neoteleostei</taxon>
        <taxon>Acanthomorphata</taxon>
        <taxon>Eupercaria</taxon>
        <taxon>Tetraodontiformes</taxon>
        <taxon>Molidae</taxon>
        <taxon>Mola</taxon>
    </lineage>
</organism>
<feature type="signal peptide" evidence="4">
    <location>
        <begin position="1"/>
        <end position="28"/>
    </location>
</feature>
<evidence type="ECO:0000313" key="7">
    <source>
        <dbReference type="Proteomes" id="UP000261620"/>
    </source>
</evidence>
<feature type="domain" description="Cadherin N-terminal" evidence="5">
    <location>
        <begin position="29"/>
        <end position="99"/>
    </location>
</feature>
<dbReference type="Gene3D" id="2.60.40.60">
    <property type="entry name" value="Cadherins"/>
    <property type="match status" value="1"/>
</dbReference>
<dbReference type="GO" id="GO:0007155">
    <property type="term" value="P:cell adhesion"/>
    <property type="evidence" value="ECO:0007669"/>
    <property type="project" value="TreeGrafter"/>
</dbReference>
<accession>A0A3Q3VQV3</accession>
<reference evidence="6" key="2">
    <citation type="submission" date="2025-09" db="UniProtKB">
        <authorList>
            <consortium name="Ensembl"/>
        </authorList>
    </citation>
    <scope>IDENTIFICATION</scope>
</reference>
<name>A0A3Q3VQV3_MOLML</name>
<dbReference type="PANTHER" id="PTHR24028">
    <property type="entry name" value="CADHERIN-87A"/>
    <property type="match status" value="1"/>
</dbReference>
<dbReference type="Proteomes" id="UP000261620">
    <property type="component" value="Unplaced"/>
</dbReference>
<keyword evidence="4" id="KW-0732">Signal</keyword>
<evidence type="ECO:0000256" key="2">
    <source>
        <dbReference type="ARBA" id="ARBA00023136"/>
    </source>
</evidence>
<sequence length="107" mass="12286">MIIVQEPWLTSRLLAVLVMFLFFSASSAQLKYSISEELKEGSLVGNIAKDLGIDLILMKQRGFRIMSGSAEPLFKVNENDWVLYTTHTIDREEVCKETSVWRRFPAM</sequence>
<dbReference type="InterPro" id="IPR013164">
    <property type="entry name" value="Cadherin_N"/>
</dbReference>
<evidence type="ECO:0000259" key="5">
    <source>
        <dbReference type="Pfam" id="PF08266"/>
    </source>
</evidence>
<evidence type="ECO:0000256" key="4">
    <source>
        <dbReference type="SAM" id="SignalP"/>
    </source>
</evidence>
<reference evidence="6" key="1">
    <citation type="submission" date="2025-08" db="UniProtKB">
        <authorList>
            <consortium name="Ensembl"/>
        </authorList>
    </citation>
    <scope>IDENTIFICATION</scope>
</reference>
<keyword evidence="3" id="KW-0325">Glycoprotein</keyword>
<dbReference type="InterPro" id="IPR050174">
    <property type="entry name" value="Protocadherin/Cadherin-CA"/>
</dbReference>
<comment type="subcellular location">
    <subcellularLocation>
        <location evidence="1">Membrane</location>
    </subcellularLocation>
</comment>
<keyword evidence="7" id="KW-1185">Reference proteome</keyword>
<dbReference type="PANTHER" id="PTHR24028:SF290">
    <property type="entry name" value="PROTOCADHERIN 2 ALPHA A 15-RELATED"/>
    <property type="match status" value="1"/>
</dbReference>